<evidence type="ECO:0000256" key="1">
    <source>
        <dbReference type="ARBA" id="ARBA00005446"/>
    </source>
</evidence>
<reference evidence="7" key="2">
    <citation type="journal article" date="2019" name="IMA Fungus">
        <title>Genome sequencing and comparison of five Tilletia species to identify candidate genes for the detection of regulated species infecting wheat.</title>
        <authorList>
            <person name="Nguyen H.D.T."/>
            <person name="Sultana T."/>
            <person name="Kesanakurti P."/>
            <person name="Hambleton S."/>
        </authorList>
    </citation>
    <scope>NUCLEOTIDE SEQUENCE</scope>
    <source>
        <strain evidence="7">DAOMC 236416</strain>
    </source>
</reference>
<reference evidence="7" key="1">
    <citation type="submission" date="2016-04" db="EMBL/GenBank/DDBJ databases">
        <authorList>
            <person name="Nguyen H.D."/>
            <person name="Samba Siva P."/>
            <person name="Cullis J."/>
            <person name="Levesque C.A."/>
            <person name="Hambleton S."/>
        </authorList>
    </citation>
    <scope>NUCLEOTIDE SEQUENCE</scope>
    <source>
        <strain evidence="7">DAOMC 236416</strain>
    </source>
</reference>
<comment type="similarity">
    <text evidence="1">Belongs to the helicase family. RecQ subfamily.</text>
</comment>
<dbReference type="GO" id="GO:0043138">
    <property type="term" value="F:3'-5' DNA helicase activity"/>
    <property type="evidence" value="ECO:0007669"/>
    <property type="project" value="UniProtKB-EC"/>
</dbReference>
<proteinExistence type="inferred from homology"/>
<dbReference type="PANTHER" id="PTHR13710:SF105">
    <property type="entry name" value="ATP-DEPENDENT DNA HELICASE Q1"/>
    <property type="match status" value="1"/>
</dbReference>
<evidence type="ECO:0000313" key="8">
    <source>
        <dbReference type="Proteomes" id="UP000077521"/>
    </source>
</evidence>
<evidence type="ECO:0000259" key="6">
    <source>
        <dbReference type="PROSITE" id="PS51192"/>
    </source>
</evidence>
<evidence type="ECO:0000256" key="5">
    <source>
        <dbReference type="ARBA" id="ARBA00034808"/>
    </source>
</evidence>
<comment type="caution">
    <text evidence="7">The sequence shown here is derived from an EMBL/GenBank/DDBJ whole genome shotgun (WGS) entry which is preliminary data.</text>
</comment>
<organism evidence="7 8">
    <name type="scientific">Tilletia indica</name>
    <dbReference type="NCBI Taxonomy" id="43049"/>
    <lineage>
        <taxon>Eukaryota</taxon>
        <taxon>Fungi</taxon>
        <taxon>Dikarya</taxon>
        <taxon>Basidiomycota</taxon>
        <taxon>Ustilaginomycotina</taxon>
        <taxon>Exobasidiomycetes</taxon>
        <taxon>Tilletiales</taxon>
        <taxon>Tilletiaceae</taxon>
        <taxon>Tilletia</taxon>
    </lineage>
</organism>
<dbReference type="EC" id="5.6.2.4" evidence="5"/>
<evidence type="ECO:0000256" key="2">
    <source>
        <dbReference type="ARBA" id="ARBA00023125"/>
    </source>
</evidence>
<dbReference type="GO" id="GO:0005737">
    <property type="term" value="C:cytoplasm"/>
    <property type="evidence" value="ECO:0007669"/>
    <property type="project" value="TreeGrafter"/>
</dbReference>
<name>A0A8T8S9D4_9BASI</name>
<dbReference type="GO" id="GO:0003677">
    <property type="term" value="F:DNA binding"/>
    <property type="evidence" value="ECO:0007669"/>
    <property type="project" value="UniProtKB-KW"/>
</dbReference>
<protein>
    <recommendedName>
        <fullName evidence="5">DNA 3'-5' helicase</fullName>
        <ecNumber evidence="5">5.6.2.4</ecNumber>
    </recommendedName>
</protein>
<comment type="catalytic activity">
    <reaction evidence="4">
        <text>Couples ATP hydrolysis with the unwinding of duplex DNA by translocating in the 3'-5' direction.</text>
        <dbReference type="EC" id="5.6.2.4"/>
    </reaction>
</comment>
<dbReference type="SUPFAM" id="SSF52540">
    <property type="entry name" value="P-loop containing nucleoside triphosphate hydrolases"/>
    <property type="match status" value="1"/>
</dbReference>
<dbReference type="Proteomes" id="UP000077521">
    <property type="component" value="Unassembled WGS sequence"/>
</dbReference>
<keyword evidence="8" id="KW-1185">Reference proteome</keyword>
<feature type="domain" description="Helicase ATP-binding" evidence="6">
    <location>
        <begin position="156"/>
        <end position="320"/>
    </location>
</feature>
<keyword evidence="3" id="KW-0413">Isomerase</keyword>
<dbReference type="SMART" id="SM00487">
    <property type="entry name" value="DEXDc"/>
    <property type="match status" value="1"/>
</dbReference>
<dbReference type="AlphaFoldDB" id="A0A8T8S9D4"/>
<dbReference type="PANTHER" id="PTHR13710">
    <property type="entry name" value="DNA HELICASE RECQ FAMILY MEMBER"/>
    <property type="match status" value="1"/>
</dbReference>
<dbReference type="EMBL" id="LWDF02002761">
    <property type="protein sequence ID" value="KAE8235441.1"/>
    <property type="molecule type" value="Genomic_DNA"/>
</dbReference>
<dbReference type="InterPro" id="IPR027417">
    <property type="entry name" value="P-loop_NTPase"/>
</dbReference>
<keyword evidence="2" id="KW-0238">DNA-binding</keyword>
<dbReference type="InterPro" id="IPR011545">
    <property type="entry name" value="DEAD/DEAH_box_helicase_dom"/>
</dbReference>
<dbReference type="PROSITE" id="PS51192">
    <property type="entry name" value="HELICASE_ATP_BIND_1"/>
    <property type="match status" value="1"/>
</dbReference>
<dbReference type="Pfam" id="PF00270">
    <property type="entry name" value="DEAD"/>
    <property type="match status" value="1"/>
</dbReference>
<feature type="non-terminal residue" evidence="7">
    <location>
        <position position="1"/>
    </location>
</feature>
<dbReference type="Gene3D" id="3.40.50.300">
    <property type="entry name" value="P-loop containing nucleotide triphosphate hydrolases"/>
    <property type="match status" value="1"/>
</dbReference>
<dbReference type="GO" id="GO:0005694">
    <property type="term" value="C:chromosome"/>
    <property type="evidence" value="ECO:0007669"/>
    <property type="project" value="TreeGrafter"/>
</dbReference>
<evidence type="ECO:0000313" key="7">
    <source>
        <dbReference type="EMBL" id="KAE8235441.1"/>
    </source>
</evidence>
<accession>A0A8T8S9D4</accession>
<dbReference type="GO" id="GO:0009378">
    <property type="term" value="F:four-way junction helicase activity"/>
    <property type="evidence" value="ECO:0007669"/>
    <property type="project" value="TreeGrafter"/>
</dbReference>
<dbReference type="GO" id="GO:0000724">
    <property type="term" value="P:double-strand break repair via homologous recombination"/>
    <property type="evidence" value="ECO:0007669"/>
    <property type="project" value="TreeGrafter"/>
</dbReference>
<evidence type="ECO:0000256" key="4">
    <source>
        <dbReference type="ARBA" id="ARBA00034617"/>
    </source>
</evidence>
<gene>
    <name evidence="7" type="ORF">A4X13_0g9492</name>
</gene>
<dbReference type="GO" id="GO:0005524">
    <property type="term" value="F:ATP binding"/>
    <property type="evidence" value="ECO:0007669"/>
    <property type="project" value="InterPro"/>
</dbReference>
<evidence type="ECO:0000256" key="3">
    <source>
        <dbReference type="ARBA" id="ARBA00023235"/>
    </source>
</evidence>
<sequence>MGRSHYAREQIYRSGMDGDVIANSRAASRLYQAFFQLTNRPLGKPSWPGSSPQGTIIDQRASTPVPLAARQESVVNTASASYTPTGLNGEPNDGGNYVSIRDLTGTMREDRQWYAPRFDGEHGRLPLSPMVVKAVNALNGGHPPWPLSLAISDALSIVDRNLCNIAVISRTGAGKSKCWQVDALASRSNYPSFSVLVVAYIALIADAARVCQEKGIRHHVWTEPITVAPRQPEVIIVSLNRAVSDTFLQWISGQEIQAALRRVFVDEAHVLIDEKFRRTVDDFGRLTERLPSKQFVFMSATIPPSEEQELEKSVCMPIRYLRDPTHRPNLAYSLVEVNSTDDAVDHLKERISFGKNRKEKGKQVLVICRDKSTAKIVAAKLDCG</sequence>
<dbReference type="InterPro" id="IPR014001">
    <property type="entry name" value="Helicase_ATP-bd"/>
</dbReference>